<dbReference type="KEGG" id="snn:EWH46_07645"/>
<evidence type="ECO:0000313" key="7">
    <source>
        <dbReference type="Proteomes" id="UP001549111"/>
    </source>
</evidence>
<gene>
    <name evidence="4" type="ORF">ABIC99_000984</name>
    <name evidence="5" type="ORF">EWH46_07645</name>
</gene>
<evidence type="ECO:0000256" key="1">
    <source>
        <dbReference type="ARBA" id="ARBA00022729"/>
    </source>
</evidence>
<dbReference type="SUPFAM" id="SSF53474">
    <property type="entry name" value="alpha/beta-Hydrolases"/>
    <property type="match status" value="1"/>
</dbReference>
<organism evidence="5 6">
    <name type="scientific">Sphaerotilus sulfidivorans</name>
    <dbReference type="NCBI Taxonomy" id="639200"/>
    <lineage>
        <taxon>Bacteria</taxon>
        <taxon>Pseudomonadati</taxon>
        <taxon>Pseudomonadota</taxon>
        <taxon>Betaproteobacteria</taxon>
        <taxon>Burkholderiales</taxon>
        <taxon>Sphaerotilaceae</taxon>
        <taxon>Sphaerotilus</taxon>
    </lineage>
</organism>
<dbReference type="PANTHER" id="PTHR43037:SF5">
    <property type="entry name" value="FERULOYL ESTERASE"/>
    <property type="match status" value="1"/>
</dbReference>
<dbReference type="SUPFAM" id="SSF49265">
    <property type="entry name" value="Fibronectin type III"/>
    <property type="match status" value="1"/>
</dbReference>
<dbReference type="GO" id="GO:0050526">
    <property type="term" value="F:poly(3-hydroxybutyrate) depolymerase activity"/>
    <property type="evidence" value="ECO:0007669"/>
    <property type="project" value="UniProtKB-EC"/>
</dbReference>
<dbReference type="EMBL" id="JBEPLS010000003">
    <property type="protein sequence ID" value="MET3603200.1"/>
    <property type="molecule type" value="Genomic_DNA"/>
</dbReference>
<name>A0A5C1Q3K4_9BURK</name>
<dbReference type="EMBL" id="CP035708">
    <property type="protein sequence ID" value="QEN00662.1"/>
    <property type="molecule type" value="Genomic_DNA"/>
</dbReference>
<keyword evidence="2 4" id="KW-0378">Hydrolase</keyword>
<keyword evidence="7" id="KW-1185">Reference proteome</keyword>
<dbReference type="InterPro" id="IPR029058">
    <property type="entry name" value="AB_hydrolase_fold"/>
</dbReference>
<dbReference type="Proteomes" id="UP001549111">
    <property type="component" value="Unassembled WGS sequence"/>
</dbReference>
<proteinExistence type="predicted"/>
<dbReference type="PROSITE" id="PS50853">
    <property type="entry name" value="FN3"/>
    <property type="match status" value="1"/>
</dbReference>
<protein>
    <submittedName>
        <fullName evidence="4">Poly(3-hydroxybutyrate) depolymerase</fullName>
        <ecNumber evidence="4">3.1.1.75</ecNumber>
    </submittedName>
</protein>
<reference evidence="5 6" key="1">
    <citation type="submission" date="2019-02" db="EMBL/GenBank/DDBJ databases">
        <title>Complete Genome Sequence and Methylome Analysis of Sphaerotilus natans subsp. sulfidivorans D-507.</title>
        <authorList>
            <person name="Fomenkov A."/>
            <person name="Gridneva E."/>
            <person name="Smolyakov D."/>
            <person name="Dubinina G."/>
            <person name="Vincze T."/>
            <person name="Grabovich M."/>
            <person name="Roberts R.J."/>
        </authorList>
    </citation>
    <scope>NUCLEOTIDE SEQUENCE [LARGE SCALE GENOMIC DNA]</scope>
    <source>
        <strain evidence="5 6">D-507</strain>
    </source>
</reference>
<evidence type="ECO:0000256" key="2">
    <source>
        <dbReference type="ARBA" id="ARBA00022801"/>
    </source>
</evidence>
<dbReference type="CDD" id="cd00063">
    <property type="entry name" value="FN3"/>
    <property type="match status" value="1"/>
</dbReference>
<dbReference type="InterPro" id="IPR050955">
    <property type="entry name" value="Plant_Biomass_Hydrol_Est"/>
</dbReference>
<dbReference type="PANTHER" id="PTHR43037">
    <property type="entry name" value="UNNAMED PRODUCT-RELATED"/>
    <property type="match status" value="1"/>
</dbReference>
<accession>A0A5C1Q3K4</accession>
<dbReference type="InterPro" id="IPR013783">
    <property type="entry name" value="Ig-like_fold"/>
</dbReference>
<evidence type="ECO:0000313" key="6">
    <source>
        <dbReference type="Proteomes" id="UP000323522"/>
    </source>
</evidence>
<dbReference type="InterPro" id="IPR036116">
    <property type="entry name" value="FN3_sf"/>
</dbReference>
<evidence type="ECO:0000313" key="4">
    <source>
        <dbReference type="EMBL" id="MET3603200.1"/>
    </source>
</evidence>
<dbReference type="Gene3D" id="2.60.40.10">
    <property type="entry name" value="Immunoglobulins"/>
    <property type="match status" value="1"/>
</dbReference>
<dbReference type="Gene3D" id="3.40.50.1820">
    <property type="entry name" value="alpha/beta hydrolase"/>
    <property type="match status" value="2"/>
</dbReference>
<dbReference type="AlphaFoldDB" id="A0A5C1Q3K4"/>
<keyword evidence="1" id="KW-0732">Signal</keyword>
<dbReference type="OrthoDB" id="505233at2"/>
<dbReference type="RefSeq" id="WP_149503385.1">
    <property type="nucleotide sequence ID" value="NZ_CP035708.1"/>
</dbReference>
<feature type="domain" description="Fibronectin type-III" evidence="3">
    <location>
        <begin position="440"/>
        <end position="533"/>
    </location>
</feature>
<dbReference type="EC" id="3.1.1.75" evidence="4"/>
<evidence type="ECO:0000259" key="3">
    <source>
        <dbReference type="PROSITE" id="PS50853"/>
    </source>
</evidence>
<sequence>MRLESNIAAGLLGVIGLAGLGSATTAVAQVVEPVQASQALQNLPKLRIDLKETTVSGISSGAYMAVQMGVARSGDVRGVAATAGGPYMCATDGDVGSALAAVSRCMQGDPLAQPAATERLVDPSDGRFTYGFQGKARRDVERMAKAGRIDPIASLPRQAIWIFHGYNDGIVKLPVSQALEGWYTGRHPDGSPASGMAARLPASQVFHKDDLSAGHAQISSACTGALCNPCEQQGGSFINSCPLPEGPYDAAGSALQMFYGPLERVEPARLTGRLFSVRQTPFLKLIDGRTAVGAAADIAMDDEAFVYLPRDCEAGGTATCRLHIAFHGCMQSAVDIAKVTGQRDYFARHAGLNEWADRNRIVVLYPQATPTRTLPYNPMGCWDWWGYNDDVPARALSGKWPSGSFASRQGVQIAAVWRMAEQLADARLGGSLARAGEIAASERPAPMLLDRSATQVLLRWAPVAGAQAYKVSRSSGSNAGGSVTVQQSTQPFFVDRGLTPQKIYRYTVSAVLAGRDGPVSAPVQAVTGPLPPPCDPYFSLTQNRVVDRSNRSTDRTCR</sequence>
<dbReference type="InterPro" id="IPR003961">
    <property type="entry name" value="FN3_dom"/>
</dbReference>
<evidence type="ECO:0000313" key="5">
    <source>
        <dbReference type="EMBL" id="QEN00662.1"/>
    </source>
</evidence>
<dbReference type="Proteomes" id="UP000323522">
    <property type="component" value="Chromosome"/>
</dbReference>
<reference evidence="4 7" key="2">
    <citation type="submission" date="2024-06" db="EMBL/GenBank/DDBJ databases">
        <title>Genomic Encyclopedia of Type Strains, Phase IV (KMG-IV): sequencing the most valuable type-strain genomes for metagenomic binning, comparative biology and taxonomic classification.</title>
        <authorList>
            <person name="Goeker M."/>
        </authorList>
    </citation>
    <scope>NUCLEOTIDE SEQUENCE [LARGE SCALE GENOMIC DNA]</scope>
    <source>
        <strain evidence="4 7">D-501</strain>
    </source>
</reference>